<comment type="function">
    <text evidence="7 8">Catalyzes the synthesis of beta-nicotinate D-ribonucleotide from nicotinate and 5-phospho-D-ribose 1-phosphate at the expense of ATP.</text>
</comment>
<dbReference type="Gene3D" id="3.20.140.10">
    <property type="entry name" value="nicotinate phosphoribosyltransferase"/>
    <property type="match status" value="1"/>
</dbReference>
<keyword evidence="4 7" id="KW-0597">Phosphoprotein</keyword>
<evidence type="ECO:0000313" key="11">
    <source>
        <dbReference type="EMBL" id="XDN89662.1"/>
    </source>
</evidence>
<evidence type="ECO:0000256" key="8">
    <source>
        <dbReference type="RuleBase" id="RU003838"/>
    </source>
</evidence>
<dbReference type="GO" id="GO:0004516">
    <property type="term" value="F:nicotinate phosphoribosyltransferase activity"/>
    <property type="evidence" value="ECO:0007669"/>
    <property type="project" value="UniProtKB-UniRule"/>
</dbReference>
<proteinExistence type="inferred from homology"/>
<gene>
    <name evidence="7 11" type="primary">pncB</name>
    <name evidence="11" type="ORF">TM074_03085</name>
</gene>
<dbReference type="EMBL" id="CP158487">
    <property type="protein sequence ID" value="XDN89662.1"/>
    <property type="molecule type" value="Genomic_DNA"/>
</dbReference>
<evidence type="ECO:0000256" key="7">
    <source>
        <dbReference type="HAMAP-Rule" id="MF_00570"/>
    </source>
</evidence>
<dbReference type="AlphaFoldDB" id="A0AB39JAA4"/>
<dbReference type="InterPro" id="IPR007229">
    <property type="entry name" value="Nic_PRibTrfase-Fam"/>
</dbReference>
<protein>
    <recommendedName>
        <fullName evidence="3 7">Nicotinate phosphoribosyltransferase</fullName>
        <shortName evidence="7">NAPRTase</shortName>
        <ecNumber evidence="3 7">6.3.4.21</ecNumber>
    </recommendedName>
</protein>
<sequence>MEEESKISQGLDYYKATMGMNEFLKHPEAEVTFTLKNRSPNLLSEFVTSEELRNRLSELSDGWRPDEIAYLASLQNQDGKAQFSPEYLDFLMENPLPPVDINYDEHGDLSVSSTGKWPLVTFWETVIMSEINEIYFKNKLTSEGRSLAELYAEGDRRLSEKIALLKDLPYIKFSDFGTRRRFSYDWHRHVVERVATELPDNFVGTSNIYLAHKLGLKPIGTFAHEMPMVYAALADKGGNNPLDGHNQALQDWQNTYGNDLSIALTDTFTTDFFFAYFTPEQMDSWKGLRHDSGDPIDFGNKAIEVYQKNGIDPMEKTIVFSDGLDADEIIRLADYFKGRINVTFGWGTTLTNDLGIKPNNFVMKATEVDGISTVKLSDTPGKHTGTIDKISEYKQRVKEALAKKALSDSLLVAV</sequence>
<dbReference type="EC" id="6.3.4.21" evidence="3 7"/>
<evidence type="ECO:0000256" key="4">
    <source>
        <dbReference type="ARBA" id="ARBA00022553"/>
    </source>
</evidence>
<dbReference type="InterPro" id="IPR006406">
    <property type="entry name" value="Nic_PRibTrfase"/>
</dbReference>
<dbReference type="InterPro" id="IPR036068">
    <property type="entry name" value="Nicotinate_pribotase-like_C"/>
</dbReference>
<evidence type="ECO:0000259" key="9">
    <source>
        <dbReference type="Pfam" id="PF04095"/>
    </source>
</evidence>
<feature type="domain" description="Nicotinate phosphoribosyltransferase N-terminal" evidence="10">
    <location>
        <begin position="12"/>
        <end position="132"/>
    </location>
</feature>
<dbReference type="HAMAP" id="MF_00570">
    <property type="entry name" value="NAPRTase"/>
    <property type="match status" value="1"/>
</dbReference>
<keyword evidence="6 7" id="KW-0662">Pyridine nucleotide biosynthesis</keyword>
<dbReference type="PIRSF" id="PIRSF000484">
    <property type="entry name" value="NAPRT"/>
    <property type="match status" value="1"/>
</dbReference>
<dbReference type="PANTHER" id="PTHR11098:SF1">
    <property type="entry name" value="NICOTINATE PHOSPHORIBOSYLTRANSFERASE"/>
    <property type="match status" value="1"/>
</dbReference>
<comment type="similarity">
    <text evidence="2 7 8">Belongs to the NAPRTase family.</text>
</comment>
<evidence type="ECO:0000256" key="1">
    <source>
        <dbReference type="ARBA" id="ARBA00004952"/>
    </source>
</evidence>
<comment type="pathway">
    <text evidence="1 7 8">Cofactor biosynthesis; NAD(+) biosynthesis; nicotinate D-ribonucleotide from nicotinate: step 1/1.</text>
</comment>
<comment type="PTM">
    <text evidence="7 8">Transiently phosphorylated on a His residue during the reaction cycle. Phosphorylation strongly increases the affinity for substrates and increases the rate of nicotinate D-ribonucleotide production. Dephosphorylation regenerates the low-affinity form of the enzyme, leading to product release.</text>
</comment>
<organism evidence="11">
    <name type="scientific">Candidatus Nanosynbacter sp. TM7-074</name>
    <dbReference type="NCBI Taxonomy" id="3158573"/>
    <lineage>
        <taxon>Bacteria</taxon>
        <taxon>Candidatus Saccharimonadota</taxon>
        <taxon>Candidatus Saccharimonadia</taxon>
        <taxon>Candidatus Nanosynbacterales</taxon>
        <taxon>Candidatus Nanosynbacteraceae</taxon>
        <taxon>Candidatus Nanosynbacter</taxon>
    </lineage>
</organism>
<dbReference type="SUPFAM" id="SSF54675">
    <property type="entry name" value="Nicotinate/Quinolinate PRTase N-terminal domain-like"/>
    <property type="match status" value="1"/>
</dbReference>
<dbReference type="InterPro" id="IPR040727">
    <property type="entry name" value="NAPRTase_N"/>
</dbReference>
<dbReference type="GO" id="GO:0016757">
    <property type="term" value="F:glycosyltransferase activity"/>
    <property type="evidence" value="ECO:0007669"/>
    <property type="project" value="UniProtKB-KW"/>
</dbReference>
<dbReference type="Pfam" id="PF04095">
    <property type="entry name" value="NAPRTase"/>
    <property type="match status" value="1"/>
</dbReference>
<accession>A0AB39JAA4</accession>
<keyword evidence="11" id="KW-0328">Glycosyltransferase</keyword>
<dbReference type="InterPro" id="IPR041525">
    <property type="entry name" value="N/Namide_PRibTrfase"/>
</dbReference>
<evidence type="ECO:0000256" key="6">
    <source>
        <dbReference type="ARBA" id="ARBA00022642"/>
    </source>
</evidence>
<feature type="domain" description="Nicotinate/nicotinamide phosphoribosyltransferase" evidence="9">
    <location>
        <begin position="171"/>
        <end position="393"/>
    </location>
</feature>
<dbReference type="NCBIfam" id="NF003704">
    <property type="entry name" value="PRK05321.1"/>
    <property type="match status" value="1"/>
</dbReference>
<keyword evidence="11" id="KW-0808">Transferase</keyword>
<evidence type="ECO:0000256" key="3">
    <source>
        <dbReference type="ARBA" id="ARBA00013236"/>
    </source>
</evidence>
<keyword evidence="5 7" id="KW-0436">Ligase</keyword>
<dbReference type="GO" id="GO:0005829">
    <property type="term" value="C:cytosol"/>
    <property type="evidence" value="ECO:0007669"/>
    <property type="project" value="TreeGrafter"/>
</dbReference>
<feature type="modified residue" description="Phosphohistidine; by autocatalysis" evidence="7">
    <location>
        <position position="224"/>
    </location>
</feature>
<evidence type="ECO:0000256" key="5">
    <source>
        <dbReference type="ARBA" id="ARBA00022598"/>
    </source>
</evidence>
<dbReference type="PANTHER" id="PTHR11098">
    <property type="entry name" value="NICOTINATE PHOSPHORIBOSYLTRANSFERASE"/>
    <property type="match status" value="1"/>
</dbReference>
<evidence type="ECO:0000256" key="2">
    <source>
        <dbReference type="ARBA" id="ARBA00010897"/>
    </source>
</evidence>
<dbReference type="SUPFAM" id="SSF51690">
    <property type="entry name" value="Nicotinate/Quinolinate PRTase C-terminal domain-like"/>
    <property type="match status" value="1"/>
</dbReference>
<dbReference type="GO" id="GO:0034355">
    <property type="term" value="P:NAD+ biosynthetic process via the salvage pathway"/>
    <property type="evidence" value="ECO:0007669"/>
    <property type="project" value="TreeGrafter"/>
</dbReference>
<evidence type="ECO:0000259" key="10">
    <source>
        <dbReference type="Pfam" id="PF17767"/>
    </source>
</evidence>
<name>A0AB39JAA4_9BACT</name>
<dbReference type="Pfam" id="PF17767">
    <property type="entry name" value="NAPRTase_N"/>
    <property type="match status" value="1"/>
</dbReference>
<dbReference type="NCBIfam" id="TIGR01514">
    <property type="entry name" value="NAPRTase"/>
    <property type="match status" value="1"/>
</dbReference>
<comment type="catalytic activity">
    <reaction evidence="7 8">
        <text>5-phospho-alpha-D-ribose 1-diphosphate + nicotinate + ATP + H2O = nicotinate beta-D-ribonucleotide + ADP + phosphate + diphosphate</text>
        <dbReference type="Rhea" id="RHEA:36163"/>
        <dbReference type="ChEBI" id="CHEBI:15377"/>
        <dbReference type="ChEBI" id="CHEBI:30616"/>
        <dbReference type="ChEBI" id="CHEBI:32544"/>
        <dbReference type="ChEBI" id="CHEBI:33019"/>
        <dbReference type="ChEBI" id="CHEBI:43474"/>
        <dbReference type="ChEBI" id="CHEBI:57502"/>
        <dbReference type="ChEBI" id="CHEBI:58017"/>
        <dbReference type="ChEBI" id="CHEBI:456216"/>
        <dbReference type="EC" id="6.3.4.21"/>
    </reaction>
</comment>
<reference evidence="11" key="1">
    <citation type="submission" date="2024-06" db="EMBL/GenBank/DDBJ databases">
        <authorList>
            <person name="Atkinson C."/>
            <person name="McLean J."/>
            <person name="Gallagher L."/>
            <person name="Bor B."/>
            <person name="Mougous J."/>
        </authorList>
    </citation>
    <scope>NUCLEOTIDE SEQUENCE</scope>
    <source>
        <strain evidence="11">TM7-074</strain>
    </source>
</reference>
<dbReference type="RefSeq" id="WP_369000237.1">
    <property type="nucleotide sequence ID" value="NZ_CP158487.1"/>
</dbReference>